<reference evidence="3" key="1">
    <citation type="journal article" date="2019" name="Int. J. Syst. Evol. Microbiol.">
        <title>The Global Catalogue of Microorganisms (GCM) 10K type strain sequencing project: providing services to taxonomists for standard genome sequencing and annotation.</title>
        <authorList>
            <consortium name="The Broad Institute Genomics Platform"/>
            <consortium name="The Broad Institute Genome Sequencing Center for Infectious Disease"/>
            <person name="Wu L."/>
            <person name="Ma J."/>
        </authorList>
    </citation>
    <scope>NUCLEOTIDE SEQUENCE [LARGE SCALE GENOMIC DNA]</scope>
    <source>
        <strain evidence="3">JCM 9651</strain>
    </source>
</reference>
<sequence>MYQGVGPYSAGAAHRAAATTAPAMQTHAPAGNARMPPPPPRRPWPMDREDRAAEIGRRRVYTFG</sequence>
<evidence type="ECO:0000313" key="2">
    <source>
        <dbReference type="EMBL" id="GAA3375336.1"/>
    </source>
</evidence>
<protein>
    <submittedName>
        <fullName evidence="2">Uncharacterized protein</fullName>
    </submittedName>
</protein>
<organism evidence="2 3">
    <name type="scientific">Streptomyces sannanensis</name>
    <dbReference type="NCBI Taxonomy" id="285536"/>
    <lineage>
        <taxon>Bacteria</taxon>
        <taxon>Bacillati</taxon>
        <taxon>Actinomycetota</taxon>
        <taxon>Actinomycetes</taxon>
        <taxon>Kitasatosporales</taxon>
        <taxon>Streptomycetaceae</taxon>
        <taxon>Streptomyces</taxon>
    </lineage>
</organism>
<keyword evidence="3" id="KW-1185">Reference proteome</keyword>
<accession>A0ABP6SFW4</accession>
<evidence type="ECO:0000256" key="1">
    <source>
        <dbReference type="SAM" id="MobiDB-lite"/>
    </source>
</evidence>
<name>A0ABP6SFW4_9ACTN</name>
<dbReference type="Proteomes" id="UP001499990">
    <property type="component" value="Unassembled WGS sequence"/>
</dbReference>
<feature type="compositionally biased region" description="Low complexity" evidence="1">
    <location>
        <begin position="10"/>
        <end position="30"/>
    </location>
</feature>
<comment type="caution">
    <text evidence="2">The sequence shown here is derived from an EMBL/GenBank/DDBJ whole genome shotgun (WGS) entry which is preliminary data.</text>
</comment>
<dbReference type="EMBL" id="BAAAYL010000001">
    <property type="protein sequence ID" value="GAA3375336.1"/>
    <property type="molecule type" value="Genomic_DNA"/>
</dbReference>
<evidence type="ECO:0000313" key="3">
    <source>
        <dbReference type="Proteomes" id="UP001499990"/>
    </source>
</evidence>
<feature type="region of interest" description="Disordered" evidence="1">
    <location>
        <begin position="1"/>
        <end position="47"/>
    </location>
</feature>
<gene>
    <name evidence="2" type="ORF">GCM10020367_42750</name>
</gene>
<proteinExistence type="predicted"/>